<evidence type="ECO:0000256" key="4">
    <source>
        <dbReference type="HAMAP-Rule" id="MF_03017"/>
    </source>
</evidence>
<comment type="similarity">
    <text evidence="4 5">Belongs to the kynureninase family.</text>
</comment>
<dbReference type="InterPro" id="IPR015422">
    <property type="entry name" value="PyrdxlP-dep_Trfase_small"/>
</dbReference>
<keyword evidence="4 5" id="KW-0963">Cytoplasm</keyword>
<organism evidence="7 8">
    <name type="scientific">Vanrija pseudolonga</name>
    <dbReference type="NCBI Taxonomy" id="143232"/>
    <lineage>
        <taxon>Eukaryota</taxon>
        <taxon>Fungi</taxon>
        <taxon>Dikarya</taxon>
        <taxon>Basidiomycota</taxon>
        <taxon>Agaricomycotina</taxon>
        <taxon>Tremellomycetes</taxon>
        <taxon>Trichosporonales</taxon>
        <taxon>Trichosporonaceae</taxon>
        <taxon>Vanrija</taxon>
    </lineage>
</organism>
<protein>
    <recommendedName>
        <fullName evidence="4 5">Kynureninase</fullName>
        <ecNumber evidence="4 5">3.7.1.3</ecNumber>
    </recommendedName>
    <alternativeName>
        <fullName evidence="4">Biosynthesis of nicotinic acid protein 5</fullName>
    </alternativeName>
    <alternativeName>
        <fullName evidence="4">L-kynurenine hydrolase</fullName>
    </alternativeName>
</protein>
<feature type="binding site" evidence="4">
    <location>
        <position position="113"/>
    </location>
    <ligand>
        <name>pyridoxal 5'-phosphate</name>
        <dbReference type="ChEBI" id="CHEBI:597326"/>
    </ligand>
</feature>
<feature type="modified residue" description="N6-(pyridoxal phosphate)lysine" evidence="4">
    <location>
        <position position="257"/>
    </location>
</feature>
<dbReference type="FunFam" id="3.40.640.10:FF:000031">
    <property type="entry name" value="Kynureninase"/>
    <property type="match status" value="1"/>
</dbReference>
<dbReference type="EC" id="3.7.1.3" evidence="4 5"/>
<comment type="subcellular location">
    <subcellularLocation>
        <location evidence="4 5">Cytoplasm</location>
    </subcellularLocation>
</comment>
<comment type="function">
    <text evidence="4 5">Catalyzes the cleavage of L-kynurenine (L-Kyn) and L-3-hydroxykynurenine (L-3OHKyn) into anthranilic acid (AA) and 3-hydroxyanthranilic acid (3-OHAA), respectively.</text>
</comment>
<dbReference type="AlphaFoldDB" id="A0AAF0Y5P1"/>
<name>A0AAF0Y5P1_9TREE</name>
<dbReference type="GO" id="GO:0030429">
    <property type="term" value="F:kynureninase activity"/>
    <property type="evidence" value="ECO:0007669"/>
    <property type="project" value="UniProtKB-UniRule"/>
</dbReference>
<feature type="binding site" evidence="4">
    <location>
        <position position="231"/>
    </location>
    <ligand>
        <name>pyridoxal 5'-phosphate</name>
        <dbReference type="ChEBI" id="CHEBI:597326"/>
    </ligand>
</feature>
<gene>
    <name evidence="4 7" type="primary">BNA5</name>
    <name evidence="7" type="ORF">LOC62_02G002263</name>
</gene>
<dbReference type="PANTHER" id="PTHR14084:SF0">
    <property type="entry name" value="KYNURENINASE"/>
    <property type="match status" value="1"/>
</dbReference>
<keyword evidence="3 4" id="KW-0663">Pyridoxal phosphate</keyword>
<dbReference type="GO" id="GO:0030170">
    <property type="term" value="F:pyridoxal phosphate binding"/>
    <property type="evidence" value="ECO:0007669"/>
    <property type="project" value="UniProtKB-UniRule"/>
</dbReference>
<evidence type="ECO:0000313" key="7">
    <source>
        <dbReference type="EMBL" id="WOO78724.1"/>
    </source>
</evidence>
<dbReference type="SUPFAM" id="SSF53383">
    <property type="entry name" value="PLP-dependent transferases"/>
    <property type="match status" value="1"/>
</dbReference>
<dbReference type="GO" id="GO:0034354">
    <property type="term" value="P:'de novo' NAD+ biosynthetic process from L-tryptophan"/>
    <property type="evidence" value="ECO:0007669"/>
    <property type="project" value="UniProtKB-UniRule"/>
</dbReference>
<evidence type="ECO:0000256" key="5">
    <source>
        <dbReference type="PIRNR" id="PIRNR038800"/>
    </source>
</evidence>
<dbReference type="Gene3D" id="3.90.1150.10">
    <property type="entry name" value="Aspartate Aminotransferase, domain 1"/>
    <property type="match status" value="1"/>
</dbReference>
<feature type="binding site" evidence="4">
    <location>
        <position position="114"/>
    </location>
    <ligand>
        <name>pyridoxal 5'-phosphate</name>
        <dbReference type="ChEBI" id="CHEBI:597326"/>
    </ligand>
</feature>
<comment type="catalytic activity">
    <reaction evidence="4 5">
        <text>L-kynurenine + H2O = anthranilate + L-alanine + H(+)</text>
        <dbReference type="Rhea" id="RHEA:16813"/>
        <dbReference type="ChEBI" id="CHEBI:15377"/>
        <dbReference type="ChEBI" id="CHEBI:15378"/>
        <dbReference type="ChEBI" id="CHEBI:16567"/>
        <dbReference type="ChEBI" id="CHEBI:57959"/>
        <dbReference type="ChEBI" id="CHEBI:57972"/>
        <dbReference type="EC" id="3.7.1.3"/>
    </reaction>
</comment>
<reference evidence="7" key="1">
    <citation type="submission" date="2023-10" db="EMBL/GenBank/DDBJ databases">
        <authorList>
            <person name="Noh H."/>
        </authorList>
    </citation>
    <scope>NUCLEOTIDE SEQUENCE</scope>
    <source>
        <strain evidence="7">DUCC4014</strain>
    </source>
</reference>
<dbReference type="GO" id="GO:0019441">
    <property type="term" value="P:L-tryptophan catabolic process to kynurenine"/>
    <property type="evidence" value="ECO:0007669"/>
    <property type="project" value="TreeGrafter"/>
</dbReference>
<dbReference type="GO" id="GO:0043420">
    <property type="term" value="P:anthranilate metabolic process"/>
    <property type="evidence" value="ECO:0007669"/>
    <property type="project" value="UniProtKB-UniRule"/>
</dbReference>
<evidence type="ECO:0000259" key="6">
    <source>
        <dbReference type="Pfam" id="PF00266"/>
    </source>
</evidence>
<comment type="pathway">
    <text evidence="4 5">Cofactor biosynthesis; NAD(+) biosynthesis; quinolinate from L-kynurenine: step 2/3.</text>
</comment>
<dbReference type="RefSeq" id="XP_062624756.1">
    <property type="nucleotide sequence ID" value="XM_062768772.1"/>
</dbReference>
<dbReference type="PANTHER" id="PTHR14084">
    <property type="entry name" value="KYNURENINASE"/>
    <property type="match status" value="1"/>
</dbReference>
<evidence type="ECO:0000256" key="2">
    <source>
        <dbReference type="ARBA" id="ARBA00022801"/>
    </source>
</evidence>
<evidence type="ECO:0000256" key="3">
    <source>
        <dbReference type="ARBA" id="ARBA00022898"/>
    </source>
</evidence>
<dbReference type="HAMAP" id="MF_01970">
    <property type="entry name" value="Kynureninase"/>
    <property type="match status" value="1"/>
</dbReference>
<dbReference type="GO" id="GO:0019805">
    <property type="term" value="P:quinolinate biosynthetic process"/>
    <property type="evidence" value="ECO:0007669"/>
    <property type="project" value="UniProtKB-UniRule"/>
</dbReference>
<comment type="pathway">
    <text evidence="4 5">Amino-acid degradation; L-kynurenine degradation; L-alanine and anthranilate from L-kynurenine: step 1/1.</text>
</comment>
<dbReference type="Gene3D" id="3.40.640.10">
    <property type="entry name" value="Type I PLP-dependent aspartate aminotransferase-like (Major domain)"/>
    <property type="match status" value="1"/>
</dbReference>
<dbReference type="EMBL" id="CP086715">
    <property type="protein sequence ID" value="WOO78724.1"/>
    <property type="molecule type" value="Genomic_DNA"/>
</dbReference>
<dbReference type="GO" id="GO:0005737">
    <property type="term" value="C:cytoplasm"/>
    <property type="evidence" value="ECO:0007669"/>
    <property type="project" value="UniProtKB-SubCell"/>
</dbReference>
<comment type="caution">
    <text evidence="4">Lacks conserved residue(s) required for the propagation of feature annotation.</text>
</comment>
<dbReference type="InterPro" id="IPR000192">
    <property type="entry name" value="Aminotrans_V_dom"/>
</dbReference>
<evidence type="ECO:0000256" key="1">
    <source>
        <dbReference type="ARBA" id="ARBA00022642"/>
    </source>
</evidence>
<evidence type="ECO:0000313" key="8">
    <source>
        <dbReference type="Proteomes" id="UP000827549"/>
    </source>
</evidence>
<accession>A0AAF0Y5P1</accession>
<dbReference type="InterPro" id="IPR010111">
    <property type="entry name" value="Kynureninase"/>
</dbReference>
<dbReference type="Proteomes" id="UP000827549">
    <property type="component" value="Chromosome 2"/>
</dbReference>
<feature type="domain" description="Aminotransferase class V" evidence="6">
    <location>
        <begin position="148"/>
        <end position="358"/>
    </location>
</feature>
<dbReference type="PIRSF" id="PIRSF038800">
    <property type="entry name" value="KYNU"/>
    <property type="match status" value="1"/>
</dbReference>
<comment type="catalytic activity">
    <reaction evidence="5">
        <text>3-hydroxy-L-kynurenine + H2O = 3-hydroxyanthranilate + L-alanine + H(+)</text>
        <dbReference type="Rhea" id="RHEA:25143"/>
        <dbReference type="ChEBI" id="CHEBI:15377"/>
        <dbReference type="ChEBI" id="CHEBI:15378"/>
        <dbReference type="ChEBI" id="CHEBI:36559"/>
        <dbReference type="ChEBI" id="CHEBI:57972"/>
        <dbReference type="ChEBI" id="CHEBI:58125"/>
        <dbReference type="EC" id="3.7.1.3"/>
    </reaction>
</comment>
<dbReference type="Pfam" id="PF22580">
    <property type="entry name" value="KYNU_C"/>
    <property type="match status" value="1"/>
</dbReference>
<proteinExistence type="inferred from homology"/>
<feature type="binding site" evidence="4">
    <location>
        <position position="234"/>
    </location>
    <ligand>
        <name>pyridoxal 5'-phosphate</name>
        <dbReference type="ChEBI" id="CHEBI:597326"/>
    </ligand>
</feature>
<dbReference type="InterPro" id="IPR015421">
    <property type="entry name" value="PyrdxlP-dep_Trfase_major"/>
</dbReference>
<feature type="binding site" evidence="4">
    <location>
        <position position="285"/>
    </location>
    <ligand>
        <name>pyridoxal 5'-phosphate</name>
        <dbReference type="ChEBI" id="CHEBI:597326"/>
    </ligand>
</feature>
<keyword evidence="8" id="KW-1185">Reference proteome</keyword>
<feature type="binding site" evidence="4">
    <location>
        <begin position="141"/>
        <end position="144"/>
    </location>
    <ligand>
        <name>pyridoxal 5'-phosphate</name>
        <dbReference type="ChEBI" id="CHEBI:597326"/>
    </ligand>
</feature>
<dbReference type="Pfam" id="PF00266">
    <property type="entry name" value="Aminotran_5"/>
    <property type="match status" value="1"/>
</dbReference>
<keyword evidence="1 4" id="KW-0662">Pyridine nucleotide biosynthesis</keyword>
<comment type="subunit">
    <text evidence="4 5">Homodimer.</text>
</comment>
<keyword evidence="2 4" id="KW-0378">Hydrolase</keyword>
<comment type="cofactor">
    <cofactor evidence="4 5">
        <name>pyridoxal 5'-phosphate</name>
        <dbReference type="ChEBI" id="CHEBI:597326"/>
    </cofactor>
</comment>
<feature type="binding site" evidence="4">
    <location>
        <position position="256"/>
    </location>
    <ligand>
        <name>pyridoxal 5'-phosphate</name>
        <dbReference type="ChEBI" id="CHEBI:597326"/>
    </ligand>
</feature>
<dbReference type="InterPro" id="IPR015424">
    <property type="entry name" value="PyrdxlP-dep_Trfase"/>
</dbReference>
<feature type="binding site" evidence="4">
    <location>
        <position position="313"/>
    </location>
    <ligand>
        <name>pyridoxal 5'-phosphate</name>
        <dbReference type="ChEBI" id="CHEBI:597326"/>
    </ligand>
</feature>
<dbReference type="GO" id="GO:0097053">
    <property type="term" value="P:L-kynurenine catabolic process"/>
    <property type="evidence" value="ECO:0007669"/>
    <property type="project" value="UniProtKB-UniRule"/>
</dbReference>
<dbReference type="GeneID" id="87805511"/>
<dbReference type="NCBIfam" id="TIGR01814">
    <property type="entry name" value="kynureninase"/>
    <property type="match status" value="1"/>
</dbReference>
<sequence>MTPPPTKEQLAQLDAEDPLKWTRDEFEIPDARASGAKVDGKAIYFCGNSLGLLSKKARQHVLEELDTWSTSAVFGHFNHKYDRPWKYVDRPLTPHLARLVGAKESEVAHTATLTGNIHNLFTTFYKPTPKRWKIVIEKGAFPSDWYAIYSHPNLHSDVLSPEQVKDSVIALAPREGEETLRTEDILEVLEKNKDEIAIVWLPLVQYYTGQVFDAPTLSKKTHDIGALFGLDMAHGVGNVKIELNKWEVDFAVWCTYKYLNSGPGAVGGYFIRDGLDDNNRRLAGWWGNDEKTRFQMKPQFEPTPGAKGYQHSNTNVLGSIPLLATLEIIDKAGFDNLRAKAIRLTGALDSLLRASKYYTDKAPGPNDTKAGFRILTPENPWRGTQLSLEIHPARPGVMPRVFDRMLEAGLVGDERQPHVIRLSPVVLYNTFTEVGKAVDILNAALAAEDEELAKGN</sequence>